<dbReference type="InParanoid" id="A0A0C3G350"/>
<sequence length="126" mass="14543">MRILQSLNEDLLIELDQRYQEIPSFGRDTICRFSANSSEMKKMTAHDFENLLQCSIVIFEGLLPEPHNQAVMKLLFTMAHWHALAKLCMHNDLSLDVMDTVTVSLGKALRTFRDTTCSVFHTKELR</sequence>
<dbReference type="OrthoDB" id="3269417at2759"/>
<dbReference type="HOGENOM" id="CLU_173717_0_0_1"/>
<proteinExistence type="predicted"/>
<protein>
    <submittedName>
        <fullName evidence="1">Uncharacterized protein</fullName>
    </submittedName>
</protein>
<dbReference type="STRING" id="765440.A0A0C3G350"/>
<evidence type="ECO:0000313" key="2">
    <source>
        <dbReference type="Proteomes" id="UP000054166"/>
    </source>
</evidence>
<reference evidence="2" key="2">
    <citation type="submission" date="2015-01" db="EMBL/GenBank/DDBJ databases">
        <title>Evolutionary Origins and Diversification of the Mycorrhizal Mutualists.</title>
        <authorList>
            <consortium name="DOE Joint Genome Institute"/>
            <consortium name="Mycorrhizal Genomics Consortium"/>
            <person name="Kohler A."/>
            <person name="Kuo A."/>
            <person name="Nagy L.G."/>
            <person name="Floudas D."/>
            <person name="Copeland A."/>
            <person name="Barry K.W."/>
            <person name="Cichocki N."/>
            <person name="Veneault-Fourrey C."/>
            <person name="LaButti K."/>
            <person name="Lindquist E.A."/>
            <person name="Lipzen A."/>
            <person name="Lundell T."/>
            <person name="Morin E."/>
            <person name="Murat C."/>
            <person name="Riley R."/>
            <person name="Ohm R."/>
            <person name="Sun H."/>
            <person name="Tunlid A."/>
            <person name="Henrissat B."/>
            <person name="Grigoriev I.V."/>
            <person name="Hibbett D.S."/>
            <person name="Martin F."/>
        </authorList>
    </citation>
    <scope>NUCLEOTIDE SEQUENCE [LARGE SCALE GENOMIC DNA]</scope>
    <source>
        <strain evidence="2">F 1598</strain>
    </source>
</reference>
<gene>
    <name evidence="1" type="ORF">PILCRDRAFT_4798</name>
</gene>
<organism evidence="1 2">
    <name type="scientific">Piloderma croceum (strain F 1598)</name>
    <dbReference type="NCBI Taxonomy" id="765440"/>
    <lineage>
        <taxon>Eukaryota</taxon>
        <taxon>Fungi</taxon>
        <taxon>Dikarya</taxon>
        <taxon>Basidiomycota</taxon>
        <taxon>Agaricomycotina</taxon>
        <taxon>Agaricomycetes</taxon>
        <taxon>Agaricomycetidae</taxon>
        <taxon>Atheliales</taxon>
        <taxon>Atheliaceae</taxon>
        <taxon>Piloderma</taxon>
    </lineage>
</organism>
<keyword evidence="2" id="KW-1185">Reference proteome</keyword>
<evidence type="ECO:0000313" key="1">
    <source>
        <dbReference type="EMBL" id="KIM86284.1"/>
    </source>
</evidence>
<name>A0A0C3G350_PILCF</name>
<reference evidence="1 2" key="1">
    <citation type="submission" date="2014-04" db="EMBL/GenBank/DDBJ databases">
        <authorList>
            <consortium name="DOE Joint Genome Institute"/>
            <person name="Kuo A."/>
            <person name="Tarkka M."/>
            <person name="Buscot F."/>
            <person name="Kohler A."/>
            <person name="Nagy L.G."/>
            <person name="Floudas D."/>
            <person name="Copeland A."/>
            <person name="Barry K.W."/>
            <person name="Cichocki N."/>
            <person name="Veneault-Fourrey C."/>
            <person name="LaButti K."/>
            <person name="Lindquist E.A."/>
            <person name="Lipzen A."/>
            <person name="Lundell T."/>
            <person name="Morin E."/>
            <person name="Murat C."/>
            <person name="Sun H."/>
            <person name="Tunlid A."/>
            <person name="Henrissat B."/>
            <person name="Grigoriev I.V."/>
            <person name="Hibbett D.S."/>
            <person name="Martin F."/>
            <person name="Nordberg H.P."/>
            <person name="Cantor M.N."/>
            <person name="Hua S.X."/>
        </authorList>
    </citation>
    <scope>NUCLEOTIDE SEQUENCE [LARGE SCALE GENOMIC DNA]</scope>
    <source>
        <strain evidence="1 2">F 1598</strain>
    </source>
</reference>
<dbReference type="Proteomes" id="UP000054166">
    <property type="component" value="Unassembled WGS sequence"/>
</dbReference>
<dbReference type="EMBL" id="KN832982">
    <property type="protein sequence ID" value="KIM86284.1"/>
    <property type="molecule type" value="Genomic_DNA"/>
</dbReference>
<dbReference type="AlphaFoldDB" id="A0A0C3G350"/>
<accession>A0A0C3G350</accession>